<organism evidence="1 2">
    <name type="scientific">Sphingomonas horti</name>
    <dbReference type="NCBI Taxonomy" id="2682842"/>
    <lineage>
        <taxon>Bacteria</taxon>
        <taxon>Pseudomonadati</taxon>
        <taxon>Pseudomonadota</taxon>
        <taxon>Alphaproteobacteria</taxon>
        <taxon>Sphingomonadales</taxon>
        <taxon>Sphingomonadaceae</taxon>
        <taxon>Sphingomonas</taxon>
    </lineage>
</organism>
<sequence>MNWRDHIHSDPSILGGKPVVKGTRISVELILEYFADGCSMHDVLEAYPHITEAQVRAALAFAHDMVAEERTIAERRAA</sequence>
<evidence type="ECO:0000313" key="2">
    <source>
        <dbReference type="Proteomes" id="UP000441389"/>
    </source>
</evidence>
<accession>A0A6I4J6Y4</accession>
<name>A0A6I4J6Y4_9SPHN</name>
<dbReference type="Gene3D" id="1.10.10.10">
    <property type="entry name" value="Winged helix-like DNA-binding domain superfamily/Winged helix DNA-binding domain"/>
    <property type="match status" value="1"/>
</dbReference>
<dbReference type="InterPro" id="IPR036388">
    <property type="entry name" value="WH-like_DNA-bd_sf"/>
</dbReference>
<comment type="caution">
    <text evidence="1">The sequence shown here is derived from an EMBL/GenBank/DDBJ whole genome shotgun (WGS) entry which is preliminary data.</text>
</comment>
<dbReference type="EMBL" id="WQMS01000014">
    <property type="protein sequence ID" value="MVO78721.1"/>
    <property type="molecule type" value="Genomic_DNA"/>
</dbReference>
<proteinExistence type="predicted"/>
<evidence type="ECO:0000313" key="1">
    <source>
        <dbReference type="EMBL" id="MVO78721.1"/>
    </source>
</evidence>
<dbReference type="Proteomes" id="UP000441389">
    <property type="component" value="Unassembled WGS sequence"/>
</dbReference>
<dbReference type="InterPro" id="IPR009057">
    <property type="entry name" value="Homeodomain-like_sf"/>
</dbReference>
<keyword evidence="2" id="KW-1185">Reference proteome</keyword>
<protein>
    <submittedName>
        <fullName evidence="1">DUF433 domain-containing protein</fullName>
    </submittedName>
</protein>
<dbReference type="Pfam" id="PF04255">
    <property type="entry name" value="DUF433"/>
    <property type="match status" value="1"/>
</dbReference>
<dbReference type="InterPro" id="IPR007367">
    <property type="entry name" value="DUF433"/>
</dbReference>
<dbReference type="PANTHER" id="PTHR34849">
    <property type="entry name" value="SSL5025 PROTEIN"/>
    <property type="match status" value="1"/>
</dbReference>
<dbReference type="SUPFAM" id="SSF46689">
    <property type="entry name" value="Homeodomain-like"/>
    <property type="match status" value="1"/>
</dbReference>
<dbReference type="PANTHER" id="PTHR34849:SF3">
    <property type="entry name" value="SSR2962 PROTEIN"/>
    <property type="match status" value="1"/>
</dbReference>
<dbReference type="AlphaFoldDB" id="A0A6I4J6Y4"/>
<reference evidence="1 2" key="1">
    <citation type="submission" date="2019-12" db="EMBL/GenBank/DDBJ databases">
        <authorList>
            <person name="Huq M.A."/>
        </authorList>
    </citation>
    <scope>NUCLEOTIDE SEQUENCE [LARGE SCALE GENOMIC DNA]</scope>
    <source>
        <strain evidence="1 2">MAH-20</strain>
    </source>
</reference>
<gene>
    <name evidence="1" type="ORF">GON01_12355</name>
</gene>